<evidence type="ECO:0000313" key="2">
    <source>
        <dbReference type="EMBL" id="GAC59875.1"/>
    </source>
</evidence>
<dbReference type="EMBL" id="BANU01000006">
    <property type="protein sequence ID" value="GAC59875.1"/>
    <property type="molecule type" value="Genomic_DNA"/>
</dbReference>
<comment type="caution">
    <text evidence="2">The sequence shown here is derived from an EMBL/GenBank/DDBJ whole genome shotgun (WGS) entry which is preliminary data.</text>
</comment>
<evidence type="ECO:0000313" key="3">
    <source>
        <dbReference type="Proteomes" id="UP000035083"/>
    </source>
</evidence>
<feature type="domain" description="VOC" evidence="1">
    <location>
        <begin position="1"/>
        <end position="60"/>
    </location>
</feature>
<dbReference type="AlphaFoldDB" id="L7LFH1"/>
<dbReference type="PROSITE" id="PS51819">
    <property type="entry name" value="VOC"/>
    <property type="match status" value="1"/>
</dbReference>
<evidence type="ECO:0000259" key="1">
    <source>
        <dbReference type="PROSITE" id="PS51819"/>
    </source>
</evidence>
<dbReference type="eggNOG" id="ENOG5031W1Y">
    <property type="taxonomic scope" value="Bacteria"/>
</dbReference>
<dbReference type="InterPro" id="IPR029068">
    <property type="entry name" value="Glyas_Bleomycin-R_OHBP_Dase"/>
</dbReference>
<organism evidence="2 3">
    <name type="scientific">Gordonia sihwensis NBRC 108236</name>
    <dbReference type="NCBI Taxonomy" id="1223544"/>
    <lineage>
        <taxon>Bacteria</taxon>
        <taxon>Bacillati</taxon>
        <taxon>Actinomycetota</taxon>
        <taxon>Actinomycetes</taxon>
        <taxon>Mycobacteriales</taxon>
        <taxon>Gordoniaceae</taxon>
        <taxon>Gordonia</taxon>
    </lineage>
</organism>
<keyword evidence="3" id="KW-1185">Reference proteome</keyword>
<sequence length="65" mass="6821">MPPRPQSRIRLSAFDTQDVAAAVERLIAFGASSPRTPYPSTPGHAVVIDPDGNTVEITATVGSDD</sequence>
<name>L7LFH1_9ACTN</name>
<dbReference type="Gene3D" id="3.10.180.10">
    <property type="entry name" value="2,3-Dihydroxybiphenyl 1,2-Dioxygenase, domain 1"/>
    <property type="match status" value="1"/>
</dbReference>
<dbReference type="SUPFAM" id="SSF54593">
    <property type="entry name" value="Glyoxalase/Bleomycin resistance protein/Dihydroxybiphenyl dioxygenase"/>
    <property type="match status" value="1"/>
</dbReference>
<accession>L7LFH1</accession>
<proteinExistence type="predicted"/>
<reference evidence="2 3" key="1">
    <citation type="submission" date="2012-12" db="EMBL/GenBank/DDBJ databases">
        <title>Whole genome shotgun sequence of Gordonia sihwensis NBRC 108236.</title>
        <authorList>
            <person name="Yoshida I."/>
            <person name="Hosoyama A."/>
            <person name="Tsuchikane K."/>
            <person name="Ando Y."/>
            <person name="Baba S."/>
            <person name="Ohji S."/>
            <person name="Hamada M."/>
            <person name="Tamura T."/>
            <person name="Yamazoe A."/>
            <person name="Yamazaki S."/>
            <person name="Fujita N."/>
        </authorList>
    </citation>
    <scope>NUCLEOTIDE SEQUENCE [LARGE SCALE GENOMIC DNA]</scope>
    <source>
        <strain evidence="2 3">NBRC 108236</strain>
    </source>
</reference>
<dbReference type="InterPro" id="IPR037523">
    <property type="entry name" value="VOC_core"/>
</dbReference>
<dbReference type="Pfam" id="PF18029">
    <property type="entry name" value="Glyoxalase_6"/>
    <property type="match status" value="1"/>
</dbReference>
<dbReference type="Proteomes" id="UP000035083">
    <property type="component" value="Unassembled WGS sequence"/>
</dbReference>
<gene>
    <name evidence="2" type="ORF">GSI01S_06_00300</name>
</gene>
<dbReference type="InterPro" id="IPR041581">
    <property type="entry name" value="Glyoxalase_6"/>
</dbReference>
<protein>
    <recommendedName>
        <fullName evidence="1">VOC domain-containing protein</fullName>
    </recommendedName>
</protein>